<dbReference type="GO" id="GO:0046872">
    <property type="term" value="F:metal ion binding"/>
    <property type="evidence" value="ECO:0007669"/>
    <property type="project" value="UniProtKB-KW"/>
</dbReference>
<evidence type="ECO:0000313" key="8">
    <source>
        <dbReference type="Proteomes" id="UP000053176"/>
    </source>
</evidence>
<dbReference type="InterPro" id="IPR023696">
    <property type="entry name" value="Ureohydrolase_dom_sf"/>
</dbReference>
<evidence type="ECO:0000256" key="2">
    <source>
        <dbReference type="ARBA" id="ARBA00005947"/>
    </source>
</evidence>
<comment type="caution">
    <text evidence="7">The sequence shown here is derived from an EMBL/GenBank/DDBJ whole genome shotgun (WGS) entry which is preliminary data.</text>
</comment>
<evidence type="ECO:0000256" key="3">
    <source>
        <dbReference type="ARBA" id="ARBA00022723"/>
    </source>
</evidence>
<evidence type="ECO:0000256" key="5">
    <source>
        <dbReference type="ARBA" id="ARBA00022833"/>
    </source>
</evidence>
<dbReference type="GO" id="GO:0016787">
    <property type="term" value="F:hydrolase activity"/>
    <property type="evidence" value="ECO:0007669"/>
    <property type="project" value="UniProtKB-KW"/>
</dbReference>
<dbReference type="GO" id="GO:0040029">
    <property type="term" value="P:epigenetic regulation of gene expression"/>
    <property type="evidence" value="ECO:0007669"/>
    <property type="project" value="TreeGrafter"/>
</dbReference>
<dbReference type="SUPFAM" id="SSF52768">
    <property type="entry name" value="Arginase/deacetylase"/>
    <property type="match status" value="1"/>
</dbReference>
<sequence length="161" mass="17234">MRMSGAERVAILDIDIHHGNGTQQIFYERPDVLTVSVHADPDRFPVFFSGYADEFGSGAGEGFNVNLPLEHGSDDAAFVDAIAAGMRKVEDFGPDVLLIALGLDAYRGDPLSVFEVTTNGFRQAAETIGAFNEPIAILQEGGYPCPELGENLVAFLDAIDG</sequence>
<dbReference type="EMBL" id="LPWA01000014">
    <property type="protein sequence ID" value="KUM28402.1"/>
    <property type="molecule type" value="Genomic_DNA"/>
</dbReference>
<keyword evidence="5" id="KW-0862">Zinc</keyword>
<dbReference type="Gene3D" id="3.40.800.20">
    <property type="entry name" value="Histone deacetylase domain"/>
    <property type="match status" value="1"/>
</dbReference>
<dbReference type="InterPro" id="IPR023801">
    <property type="entry name" value="His_deacetylse_dom"/>
</dbReference>
<dbReference type="PRINTS" id="PR01270">
    <property type="entry name" value="HDASUPER"/>
</dbReference>
<protein>
    <recommendedName>
        <fullName evidence="6">Histone deacetylase domain-containing protein</fullName>
    </recommendedName>
</protein>
<dbReference type="GO" id="GO:0004407">
    <property type="term" value="F:histone deacetylase activity"/>
    <property type="evidence" value="ECO:0007669"/>
    <property type="project" value="TreeGrafter"/>
</dbReference>
<keyword evidence="3" id="KW-0479">Metal-binding</keyword>
<name>A0A124GH04_RHILI</name>
<comment type="similarity">
    <text evidence="2">Belongs to the histone deacetylase family.</text>
</comment>
<dbReference type="AlphaFoldDB" id="A0A124GH04"/>
<evidence type="ECO:0000256" key="4">
    <source>
        <dbReference type="ARBA" id="ARBA00022801"/>
    </source>
</evidence>
<gene>
    <name evidence="7" type="ORF">AU467_34680</name>
</gene>
<evidence type="ECO:0000313" key="7">
    <source>
        <dbReference type="EMBL" id="KUM28402.1"/>
    </source>
</evidence>
<evidence type="ECO:0000256" key="1">
    <source>
        <dbReference type="ARBA" id="ARBA00001947"/>
    </source>
</evidence>
<dbReference type="InterPro" id="IPR000286">
    <property type="entry name" value="HDACs"/>
</dbReference>
<dbReference type="PANTHER" id="PTHR10625:SF17">
    <property type="entry name" value="HISTONE DEACETYLASE 8"/>
    <property type="match status" value="1"/>
</dbReference>
<dbReference type="PANTHER" id="PTHR10625">
    <property type="entry name" value="HISTONE DEACETYLASE HDAC1-RELATED"/>
    <property type="match status" value="1"/>
</dbReference>
<evidence type="ECO:0000259" key="6">
    <source>
        <dbReference type="Pfam" id="PF00850"/>
    </source>
</evidence>
<dbReference type="Pfam" id="PF00850">
    <property type="entry name" value="Hist_deacetyl"/>
    <property type="match status" value="1"/>
</dbReference>
<proteinExistence type="inferred from homology"/>
<reference evidence="7 8" key="1">
    <citation type="submission" date="2015-12" db="EMBL/GenBank/DDBJ databases">
        <title>Draft genome sequence of Mesorhizobium sp. UFLA 01-765, a multitolerant efficient symbiont and plant-growth promoting strain isolated from Zn-mining soil using Leucaena leucocephala as a trap plant.</title>
        <authorList>
            <person name="Rangel W.M."/>
            <person name="Thijs S."/>
            <person name="Longatti S.M."/>
            <person name="Moreira F.M."/>
            <person name="Weyens N."/>
            <person name="Vangronsveld J."/>
            <person name="Van Hamme J.D."/>
            <person name="Bottos E.M."/>
            <person name="Rineau F."/>
        </authorList>
    </citation>
    <scope>NUCLEOTIDE SEQUENCE [LARGE SCALE GENOMIC DNA]</scope>
    <source>
        <strain evidence="7 8">UFLA 01-765</strain>
    </source>
</reference>
<dbReference type="InterPro" id="IPR037138">
    <property type="entry name" value="His_deacetylse_dom_sf"/>
</dbReference>
<dbReference type="Proteomes" id="UP000053176">
    <property type="component" value="Unassembled WGS sequence"/>
</dbReference>
<keyword evidence="4" id="KW-0378">Hydrolase</keyword>
<feature type="domain" description="Histone deacetylase" evidence="6">
    <location>
        <begin position="4"/>
        <end position="156"/>
    </location>
</feature>
<organism evidence="7 8">
    <name type="scientific">Rhizobium loti</name>
    <name type="common">Mesorhizobium loti</name>
    <dbReference type="NCBI Taxonomy" id="381"/>
    <lineage>
        <taxon>Bacteria</taxon>
        <taxon>Pseudomonadati</taxon>
        <taxon>Pseudomonadota</taxon>
        <taxon>Alphaproteobacteria</taxon>
        <taxon>Hyphomicrobiales</taxon>
        <taxon>Phyllobacteriaceae</taxon>
        <taxon>Mesorhizobium</taxon>
    </lineage>
</organism>
<accession>A0A124GH04</accession>
<comment type="cofactor">
    <cofactor evidence="1">
        <name>Zn(2+)</name>
        <dbReference type="ChEBI" id="CHEBI:29105"/>
    </cofactor>
</comment>